<proteinExistence type="predicted"/>
<dbReference type="KEGG" id="mvd:AWU67_09415"/>
<evidence type="ECO:0000313" key="4">
    <source>
        <dbReference type="Proteomes" id="UP000058305"/>
    </source>
</evidence>
<dbReference type="AlphaFoldDB" id="A0A0X8E3T8"/>
<keyword evidence="2" id="KW-1133">Transmembrane helix</keyword>
<dbReference type="EMBL" id="CP014145">
    <property type="protein sequence ID" value="AMB59037.1"/>
    <property type="molecule type" value="Genomic_DNA"/>
</dbReference>
<protein>
    <submittedName>
        <fullName evidence="3">Uncharacterized protein</fullName>
    </submittedName>
</protein>
<sequence>MNDMNANSNDNDKDNDIAGENAAGENAAGGATGAANGAENSFDAEARLRAADPAAGLEPSAGFVDDVLARTLGASADSTAAPEPAPVHDLTAERARRRPRWLPIAAVAASIAIVGGAAFGLGSATGGNLMAGGPLAPGGGAAPPISLQSGTGAGAMSPQGEGMASGISGLPTPEPMNMGSAGDRMSMPWGFSRNNFSSSGLSTKTGSAAGFGYDARSASTPERVAALAAALGVEGTPELKDGAWLVGPQDGTAPTVYVSLDGTLSFNFNNPAISPWQCAEPAADGMCPMPTSLPSEQAAIDALRGIVTAAGLDADAFEFTSDTWEGSIYTRTAQAWPVVDGQRVGQAWYLEMMDAGVFSVSGSLATLVPLGEYAIVSEQDAFKRLSDPRFGAQMTAMPIAMREQTVTDTGEWVAPTEPPATPSAGAAVAWPVTDVKIVSARLGLTSQWQPDGSVLVVPAYEFTDADGGTWSVIAVDDSMLDFAGN</sequence>
<keyword evidence="4" id="KW-1185">Reference proteome</keyword>
<organism evidence="3 4">
    <name type="scientific">Microterricola viridarii</name>
    <dbReference type="NCBI Taxonomy" id="412690"/>
    <lineage>
        <taxon>Bacteria</taxon>
        <taxon>Bacillati</taxon>
        <taxon>Actinomycetota</taxon>
        <taxon>Actinomycetes</taxon>
        <taxon>Micrococcales</taxon>
        <taxon>Microbacteriaceae</taxon>
        <taxon>Microterricola</taxon>
    </lineage>
</organism>
<evidence type="ECO:0000256" key="1">
    <source>
        <dbReference type="SAM" id="MobiDB-lite"/>
    </source>
</evidence>
<keyword evidence="2" id="KW-0472">Membrane</keyword>
<reference evidence="3 4" key="1">
    <citation type="journal article" date="2016" name="J. Biotechnol.">
        <title>First complete genome sequence of a species in the genus Microterricola, an extremophilic cold active enzyme producing bacterial strain ERGS5:02 isolated from Sikkim Himalaya.</title>
        <authorList>
            <person name="Himanshu"/>
            <person name="Swarnkar M.K."/>
            <person name="Singh D."/>
            <person name="Kumar R."/>
        </authorList>
    </citation>
    <scope>NUCLEOTIDE SEQUENCE [LARGE SCALE GENOMIC DNA]</scope>
    <source>
        <strain evidence="3 4">ERGS5:02</strain>
    </source>
</reference>
<feature type="compositionally biased region" description="Low complexity" evidence="1">
    <location>
        <begin position="18"/>
        <end position="38"/>
    </location>
</feature>
<feature type="transmembrane region" description="Helical" evidence="2">
    <location>
        <begin position="101"/>
        <end position="121"/>
    </location>
</feature>
<evidence type="ECO:0000313" key="3">
    <source>
        <dbReference type="EMBL" id="AMB59037.1"/>
    </source>
</evidence>
<name>A0A0X8E3T8_9MICO</name>
<dbReference type="Proteomes" id="UP000058305">
    <property type="component" value="Chromosome"/>
</dbReference>
<feature type="region of interest" description="Disordered" evidence="1">
    <location>
        <begin position="151"/>
        <end position="175"/>
    </location>
</feature>
<accession>A0A0X8E3T8</accession>
<gene>
    <name evidence="3" type="ORF">AWU67_09415</name>
</gene>
<keyword evidence="2" id="KW-0812">Transmembrane</keyword>
<feature type="region of interest" description="Disordered" evidence="1">
    <location>
        <begin position="1"/>
        <end position="38"/>
    </location>
</feature>
<reference evidence="4" key="2">
    <citation type="submission" date="2016-01" db="EMBL/GenBank/DDBJ databases">
        <title>First complete genome sequence of a species in the genus Microterricola, an extremophilic cold active enzyme producing strain ERGS5:02 isolated from Sikkim Himalaya.</title>
        <authorList>
            <person name="Kumar R."/>
            <person name="Singh D."/>
            <person name="Swarnkar M.K."/>
        </authorList>
    </citation>
    <scope>NUCLEOTIDE SEQUENCE [LARGE SCALE GENOMIC DNA]</scope>
    <source>
        <strain evidence="4">ERGS5:02</strain>
    </source>
</reference>
<evidence type="ECO:0000256" key="2">
    <source>
        <dbReference type="SAM" id="Phobius"/>
    </source>
</evidence>